<evidence type="ECO:0000256" key="9">
    <source>
        <dbReference type="ARBA" id="ARBA00023239"/>
    </source>
</evidence>
<evidence type="ECO:0000256" key="12">
    <source>
        <dbReference type="ARBA" id="ARBA00029436"/>
    </source>
</evidence>
<dbReference type="PANTHER" id="PTHR43661:SF3">
    <property type="entry name" value="D-XYLONATE DEHYDRATASE YAGF-RELATED"/>
    <property type="match status" value="1"/>
</dbReference>
<comment type="cofactor">
    <cofactor evidence="15">
        <name>[2Fe-2S] cluster</name>
        <dbReference type="ChEBI" id="CHEBI:190135"/>
    </cofactor>
    <text evidence="15">Binds 1 [2Fe-2S] cluster per subunit. This cluster acts as a Lewis acid cofactor.</text>
</comment>
<dbReference type="Gene3D" id="3.50.30.80">
    <property type="entry name" value="IlvD/EDD C-terminal domain-like"/>
    <property type="match status" value="1"/>
</dbReference>
<feature type="binding site" description="via carbamate group" evidence="15">
    <location>
        <position position="123"/>
    </location>
    <ligand>
        <name>Mg(2+)</name>
        <dbReference type="ChEBI" id="CHEBI:18420"/>
    </ligand>
</feature>
<keyword evidence="4 15" id="KW-0001">2Fe-2S</keyword>
<comment type="function">
    <text evidence="15">Functions in the biosynthesis of branched-chain amino acids. Catalyzes the dehydration of (2R,3R)-2,3-dihydroxy-3-methylpentanoate (2,3-dihydroxy-3-methylvalerate) into 2-oxo-3-methylpentanoate (2-oxo-3-methylvalerate) and of (2R)-2,3-dihydroxy-3-methylbutanoate (2,3-dihydroxyisovalerate) into 2-oxo-3-methylbutanoate (2-oxoisovalerate), the penultimate precursor to L-isoleucine and L-valine, respectively.</text>
</comment>
<dbReference type="NCBIfam" id="TIGR00110">
    <property type="entry name" value="ilvD"/>
    <property type="match status" value="1"/>
</dbReference>
<comment type="caution">
    <text evidence="15">Lacks conserved residue(s) required for the propagation of feature annotation.</text>
</comment>
<evidence type="ECO:0000256" key="13">
    <source>
        <dbReference type="ARBA" id="ARBA00029437"/>
    </source>
</evidence>
<comment type="cofactor">
    <cofactor evidence="1 15">
        <name>Mg(2+)</name>
        <dbReference type="ChEBI" id="CHEBI:18420"/>
    </cofactor>
</comment>
<sequence>MRSDTVKKGLHRAPHRSLLRATGCIQSNEDFDKPFIGVANSFCQIVPGHIHLQEVGKIVRDAIREAGGVPFEFNTIALDDGIAMGHSGMLYSLPSRELIADAVETMVNGHCFDALFCIPNCDKIVPGMLMGAARVNVPTIFASGGPMYCGKAPDGRHTDLVSVFEAVGRHKSGRATDEEVDMLERISCPGAGCCAGMFTANSMNCLCEAMGLALPGNGTIPALDPARKELWRQSAFKLVEMAKKNIRFLDILNKKSFHNALCMDVAMGGSTNTILHSLALSREAGIPIDLKEINVISEKTPTLCKISPASDKHIEDLREAGGVLAIMKELTKKKGLLNLDCPTVSGETMGVVLDKIKNKNIDLVRTIDNPYSERGGLVVLYGNLAPKGAVIKTAAVAPGMREFSGPARIFNSHDEAVEAILAKKIKAGDFIVIRYEGPKGGPGMQEMLEPTSAVMGMGLGESVALITDGRFSGGTRGPCIGHTSPEAAQGGPIALLEEGDIISYNLEKEIVNVEISDSEMERRRKNWKPHPPKVTKGWLARYARFVTSGSEGAILSLEETYK</sequence>
<evidence type="ECO:0000259" key="16">
    <source>
        <dbReference type="Pfam" id="PF00920"/>
    </source>
</evidence>
<dbReference type="InterPro" id="IPR004404">
    <property type="entry name" value="DihydroxyA_deHydtase"/>
</dbReference>
<feature type="domain" description="Dihydroxy-acid/6-phosphogluconate dehydratase C-terminal" evidence="17">
    <location>
        <begin position="363"/>
        <end position="553"/>
    </location>
</feature>
<name>A0A3A4R819_9BACT</name>
<keyword evidence="10 15" id="KW-0100">Branched-chain amino acid biosynthesis</keyword>
<dbReference type="GO" id="GO:0009099">
    <property type="term" value="P:L-valine biosynthetic process"/>
    <property type="evidence" value="ECO:0007669"/>
    <property type="project" value="UniProtKB-UniRule"/>
</dbReference>
<dbReference type="FunFam" id="3.50.30.80:FF:000001">
    <property type="entry name" value="Dihydroxy-acid dehydratase"/>
    <property type="match status" value="1"/>
</dbReference>
<evidence type="ECO:0000256" key="6">
    <source>
        <dbReference type="ARBA" id="ARBA00022842"/>
    </source>
</evidence>
<evidence type="ECO:0000256" key="5">
    <source>
        <dbReference type="ARBA" id="ARBA00022723"/>
    </source>
</evidence>
<evidence type="ECO:0000256" key="10">
    <source>
        <dbReference type="ARBA" id="ARBA00023304"/>
    </source>
</evidence>
<keyword evidence="6 15" id="KW-0460">Magnesium</keyword>
<comment type="pathway">
    <text evidence="12 15">Amino-acid biosynthesis; L-valine biosynthesis; L-valine from pyruvate: step 3/4.</text>
</comment>
<feature type="binding site" evidence="15">
    <location>
        <position position="122"/>
    </location>
    <ligand>
        <name>Mg(2+)</name>
        <dbReference type="ChEBI" id="CHEBI:18420"/>
    </ligand>
</feature>
<gene>
    <name evidence="15 18" type="primary">ilvD</name>
    <name evidence="18" type="ORF">C4541_08205</name>
</gene>
<comment type="catalytic activity">
    <reaction evidence="15">
        <text>(2R,3R)-2,3-dihydroxy-3-methylpentanoate = (S)-3-methyl-2-oxopentanoate + H2O</text>
        <dbReference type="Rhea" id="RHEA:27694"/>
        <dbReference type="ChEBI" id="CHEBI:15377"/>
        <dbReference type="ChEBI" id="CHEBI:35146"/>
        <dbReference type="ChEBI" id="CHEBI:49258"/>
        <dbReference type="EC" id="4.2.1.9"/>
    </reaction>
</comment>
<dbReference type="Pfam" id="PF00920">
    <property type="entry name" value="ILVD_EDD_N"/>
    <property type="match status" value="1"/>
</dbReference>
<feature type="binding site" evidence="15">
    <location>
        <position position="446"/>
    </location>
    <ligand>
        <name>Mg(2+)</name>
        <dbReference type="ChEBI" id="CHEBI:18420"/>
    </ligand>
</feature>
<proteinExistence type="inferred from homology"/>
<dbReference type="GO" id="GO:0051537">
    <property type="term" value="F:2 iron, 2 sulfur cluster binding"/>
    <property type="evidence" value="ECO:0007669"/>
    <property type="project" value="UniProtKB-UniRule"/>
</dbReference>
<comment type="subunit">
    <text evidence="15">Homodimer.</text>
</comment>
<dbReference type="GO" id="GO:0000287">
    <property type="term" value="F:magnesium ion binding"/>
    <property type="evidence" value="ECO:0007669"/>
    <property type="project" value="UniProtKB-UniRule"/>
</dbReference>
<dbReference type="PANTHER" id="PTHR43661">
    <property type="entry name" value="D-XYLONATE DEHYDRATASE"/>
    <property type="match status" value="1"/>
</dbReference>
<evidence type="ECO:0000313" key="19">
    <source>
        <dbReference type="Proteomes" id="UP000266426"/>
    </source>
</evidence>
<evidence type="ECO:0000256" key="2">
    <source>
        <dbReference type="ARBA" id="ARBA00006486"/>
    </source>
</evidence>
<evidence type="ECO:0000256" key="4">
    <source>
        <dbReference type="ARBA" id="ARBA00022714"/>
    </source>
</evidence>
<evidence type="ECO:0000256" key="11">
    <source>
        <dbReference type="ARBA" id="ARBA00029304"/>
    </source>
</evidence>
<dbReference type="PROSITE" id="PS00886">
    <property type="entry name" value="ILVD_EDD_1"/>
    <property type="match status" value="1"/>
</dbReference>
<comment type="pathway">
    <text evidence="13 15">Amino-acid biosynthesis; L-isoleucine biosynthesis; L-isoleucine from 2-oxobutanoate: step 3/4.</text>
</comment>
<comment type="caution">
    <text evidence="18">The sequence shown here is derived from an EMBL/GenBank/DDBJ whole genome shotgun (WGS) entry which is preliminary data.</text>
</comment>
<dbReference type="UniPathway" id="UPA00049">
    <property type="reaction ID" value="UER00061"/>
</dbReference>
<keyword evidence="7 15" id="KW-0408">Iron</keyword>
<dbReference type="SUPFAM" id="SSF143975">
    <property type="entry name" value="IlvD/EDD N-terminal domain-like"/>
    <property type="match status" value="1"/>
</dbReference>
<protein>
    <recommendedName>
        <fullName evidence="14 15">Dihydroxy-acid dehydratase</fullName>
        <shortName evidence="15">DAD</shortName>
        <ecNumber evidence="14 15">4.2.1.9</ecNumber>
    </recommendedName>
</protein>
<dbReference type="HAMAP" id="MF_00012">
    <property type="entry name" value="IlvD"/>
    <property type="match status" value="1"/>
</dbReference>
<dbReference type="UniPathway" id="UPA00047">
    <property type="reaction ID" value="UER00057"/>
</dbReference>
<accession>A0A3A4R819</accession>
<feature type="domain" description="Dihydroxy-acid/6-phosphogluconate dehydratase N-terminal" evidence="16">
    <location>
        <begin position="33"/>
        <end position="350"/>
    </location>
</feature>
<evidence type="ECO:0000256" key="7">
    <source>
        <dbReference type="ARBA" id="ARBA00023004"/>
    </source>
</evidence>
<feature type="active site" description="Proton acceptor" evidence="15">
    <location>
        <position position="472"/>
    </location>
</feature>
<evidence type="ECO:0000256" key="3">
    <source>
        <dbReference type="ARBA" id="ARBA00022605"/>
    </source>
</evidence>
<reference evidence="18 19" key="1">
    <citation type="journal article" date="2017" name="ISME J.">
        <title>Energy and carbon metabolisms in a deep terrestrial subsurface fluid microbial community.</title>
        <authorList>
            <person name="Momper L."/>
            <person name="Jungbluth S.P."/>
            <person name="Lee M.D."/>
            <person name="Amend J.P."/>
        </authorList>
    </citation>
    <scope>NUCLEOTIDE SEQUENCE [LARGE SCALE GENOMIC DNA]</scope>
    <source>
        <strain evidence="18">SURF_26</strain>
    </source>
</reference>
<keyword evidence="9 15" id="KW-0456">Lyase</keyword>
<keyword evidence="5 15" id="KW-0479">Metal-binding</keyword>
<evidence type="ECO:0000256" key="14">
    <source>
        <dbReference type="ARBA" id="ARBA00029490"/>
    </source>
</evidence>
<dbReference type="GO" id="GO:0009097">
    <property type="term" value="P:isoleucine biosynthetic process"/>
    <property type="evidence" value="ECO:0007669"/>
    <property type="project" value="UniProtKB-UniRule"/>
</dbReference>
<dbReference type="EMBL" id="QZJZ01000067">
    <property type="protein sequence ID" value="RJP58428.1"/>
    <property type="molecule type" value="Genomic_DNA"/>
</dbReference>
<evidence type="ECO:0000313" key="18">
    <source>
        <dbReference type="EMBL" id="RJP58428.1"/>
    </source>
</evidence>
<keyword evidence="8 15" id="KW-0411">Iron-sulfur</keyword>
<comment type="similarity">
    <text evidence="2 15">Belongs to the IlvD/Edd family.</text>
</comment>
<dbReference type="InterPro" id="IPR037237">
    <property type="entry name" value="IlvD/EDD_N"/>
</dbReference>
<dbReference type="InterPro" id="IPR020558">
    <property type="entry name" value="DiOHA_6PGluconate_deHydtase_CS"/>
</dbReference>
<evidence type="ECO:0000256" key="8">
    <source>
        <dbReference type="ARBA" id="ARBA00023014"/>
    </source>
</evidence>
<dbReference type="GO" id="GO:0004160">
    <property type="term" value="F:dihydroxy-acid dehydratase activity"/>
    <property type="evidence" value="ECO:0007669"/>
    <property type="project" value="UniProtKB-UniRule"/>
</dbReference>
<dbReference type="EC" id="4.2.1.9" evidence="14 15"/>
<dbReference type="SUPFAM" id="SSF52016">
    <property type="entry name" value="LeuD/IlvD-like"/>
    <property type="match status" value="1"/>
</dbReference>
<dbReference type="AlphaFoldDB" id="A0A3A4R819"/>
<dbReference type="InterPro" id="IPR056740">
    <property type="entry name" value="ILV_EDD_C"/>
</dbReference>
<dbReference type="PROSITE" id="PS00887">
    <property type="entry name" value="ILVD_EDD_2"/>
    <property type="match status" value="1"/>
</dbReference>
<dbReference type="InterPro" id="IPR042096">
    <property type="entry name" value="Dihydro-acid_dehy_C"/>
</dbReference>
<dbReference type="NCBIfam" id="NF002068">
    <property type="entry name" value="PRK00911.1"/>
    <property type="match status" value="1"/>
</dbReference>
<organism evidence="18 19">
    <name type="scientific">Candidatus Auribacter fodinae</name>
    <dbReference type="NCBI Taxonomy" id="2093366"/>
    <lineage>
        <taxon>Bacteria</taxon>
        <taxon>Pseudomonadati</taxon>
        <taxon>Candidatus Auribacterota</taxon>
        <taxon>Candidatus Auribacteria</taxon>
        <taxon>Candidatus Auribacterales</taxon>
        <taxon>Candidatus Auribacteraceae</taxon>
        <taxon>Candidatus Auribacter</taxon>
    </lineage>
</organism>
<comment type="catalytic activity">
    <reaction evidence="11">
        <text>(2R)-2,3-dihydroxy-3-methylbutanoate = 3-methyl-2-oxobutanoate + H2O</text>
        <dbReference type="Rhea" id="RHEA:24809"/>
        <dbReference type="ChEBI" id="CHEBI:11851"/>
        <dbReference type="ChEBI" id="CHEBI:15377"/>
        <dbReference type="ChEBI" id="CHEBI:49072"/>
        <dbReference type="EC" id="4.2.1.9"/>
    </reaction>
    <physiologicalReaction direction="left-to-right" evidence="11">
        <dbReference type="Rhea" id="RHEA:24810"/>
    </physiologicalReaction>
</comment>
<dbReference type="Proteomes" id="UP000266426">
    <property type="component" value="Unassembled WGS sequence"/>
</dbReference>
<dbReference type="InterPro" id="IPR000581">
    <property type="entry name" value="ILV_EDD_N"/>
</dbReference>
<evidence type="ECO:0000256" key="15">
    <source>
        <dbReference type="HAMAP-Rule" id="MF_00012"/>
    </source>
</evidence>
<feature type="binding site" evidence="15">
    <location>
        <position position="80"/>
    </location>
    <ligand>
        <name>Mg(2+)</name>
        <dbReference type="ChEBI" id="CHEBI:18420"/>
    </ligand>
</feature>
<keyword evidence="3 15" id="KW-0028">Amino-acid biosynthesis</keyword>
<dbReference type="GO" id="GO:0005829">
    <property type="term" value="C:cytosol"/>
    <property type="evidence" value="ECO:0007669"/>
    <property type="project" value="TreeGrafter"/>
</dbReference>
<evidence type="ECO:0000259" key="17">
    <source>
        <dbReference type="Pfam" id="PF24877"/>
    </source>
</evidence>
<evidence type="ECO:0000256" key="1">
    <source>
        <dbReference type="ARBA" id="ARBA00001946"/>
    </source>
</evidence>
<feature type="modified residue" description="N6-carboxylysine" evidence="15">
    <location>
        <position position="123"/>
    </location>
</feature>
<dbReference type="Pfam" id="PF24877">
    <property type="entry name" value="ILV_EDD_C"/>
    <property type="match status" value="1"/>
</dbReference>